<evidence type="ECO:0000313" key="6">
    <source>
        <dbReference type="Proteomes" id="UP001140502"/>
    </source>
</evidence>
<dbReference type="Gene3D" id="3.50.50.60">
    <property type="entry name" value="FAD/NAD(P)-binding domain"/>
    <property type="match status" value="1"/>
</dbReference>
<comment type="caution">
    <text evidence="5">The sequence shown here is derived from an EMBL/GenBank/DDBJ whole genome shotgun (WGS) entry which is preliminary data.</text>
</comment>
<dbReference type="GO" id="GO:0004499">
    <property type="term" value="F:N,N-dimethylaniline monooxygenase activity"/>
    <property type="evidence" value="ECO:0007669"/>
    <property type="project" value="InterPro"/>
</dbReference>
<evidence type="ECO:0000256" key="1">
    <source>
        <dbReference type="ARBA" id="ARBA00010139"/>
    </source>
</evidence>
<dbReference type="PANTHER" id="PTHR42877:SF8">
    <property type="entry name" value="MONOOXYGENASE"/>
    <property type="match status" value="1"/>
</dbReference>
<dbReference type="InterPro" id="IPR036188">
    <property type="entry name" value="FAD/NAD-bd_sf"/>
</dbReference>
<sequence>MRIYEKNEGVGGTWFENTYPGCACDVPSHNYTYSFEPKADFSAVLAGSDEIKDYLEAFANKHDLLQHIRTSHQVLKTSWDPLKGQWMVSSTDLRSGETVHDWCHLLVHATGYLNKPMWPDVPGIETFRGPKIHSAKWDANVSLEGKNVLLVGSGGSSAQILPAIQPSVNSVKVFVRTPRWTFPSVSSKRGKFTPQEKQRLISDPDAVLNLRLENERTLNSFHSEYQGPDHFIMEKE</sequence>
<comment type="similarity">
    <text evidence="1">Belongs to the FAD-binding monooxygenase family.</text>
</comment>
<proteinExistence type="inferred from homology"/>
<dbReference type="AlphaFoldDB" id="A0A9W8TES2"/>
<dbReference type="Pfam" id="PF00743">
    <property type="entry name" value="FMO-like"/>
    <property type="match status" value="1"/>
</dbReference>
<evidence type="ECO:0000256" key="4">
    <source>
        <dbReference type="ARBA" id="ARBA00023002"/>
    </source>
</evidence>
<protein>
    <recommendedName>
        <fullName evidence="7">Monooxygenase</fullName>
    </recommendedName>
</protein>
<dbReference type="SUPFAM" id="SSF51905">
    <property type="entry name" value="FAD/NAD(P)-binding domain"/>
    <property type="match status" value="1"/>
</dbReference>
<evidence type="ECO:0008006" key="7">
    <source>
        <dbReference type="Google" id="ProtNLM"/>
    </source>
</evidence>
<dbReference type="GO" id="GO:0050660">
    <property type="term" value="F:flavin adenine dinucleotide binding"/>
    <property type="evidence" value="ECO:0007669"/>
    <property type="project" value="InterPro"/>
</dbReference>
<keyword evidence="2" id="KW-0285">Flavoprotein</keyword>
<keyword evidence="6" id="KW-1185">Reference proteome</keyword>
<evidence type="ECO:0000256" key="3">
    <source>
        <dbReference type="ARBA" id="ARBA00022827"/>
    </source>
</evidence>
<dbReference type="GO" id="GO:0050661">
    <property type="term" value="F:NADP binding"/>
    <property type="evidence" value="ECO:0007669"/>
    <property type="project" value="InterPro"/>
</dbReference>
<evidence type="ECO:0000313" key="5">
    <source>
        <dbReference type="EMBL" id="KAJ4310913.1"/>
    </source>
</evidence>
<organism evidence="5 6">
    <name type="scientific">Fusarium piperis</name>
    <dbReference type="NCBI Taxonomy" id="1435070"/>
    <lineage>
        <taxon>Eukaryota</taxon>
        <taxon>Fungi</taxon>
        <taxon>Dikarya</taxon>
        <taxon>Ascomycota</taxon>
        <taxon>Pezizomycotina</taxon>
        <taxon>Sordariomycetes</taxon>
        <taxon>Hypocreomycetidae</taxon>
        <taxon>Hypocreales</taxon>
        <taxon>Nectriaceae</taxon>
        <taxon>Fusarium</taxon>
        <taxon>Fusarium solani species complex</taxon>
    </lineage>
</organism>
<reference evidence="5" key="1">
    <citation type="submission" date="2022-10" db="EMBL/GenBank/DDBJ databases">
        <title>Tapping the CABI collections for fungal endophytes: first genome assemblies for Collariella, Neodidymelliopsis, Ascochyta clinopodiicola, Didymella pomorum, Didymosphaeria variabile, Neocosmospora piperis and Neocucurbitaria cava.</title>
        <authorList>
            <person name="Hill R."/>
        </authorList>
    </citation>
    <scope>NUCLEOTIDE SEQUENCE</scope>
    <source>
        <strain evidence="5">IMI 366586</strain>
    </source>
</reference>
<keyword evidence="4" id="KW-0560">Oxidoreductase</keyword>
<keyword evidence="3" id="KW-0274">FAD</keyword>
<dbReference type="OrthoDB" id="74360at2759"/>
<dbReference type="InterPro" id="IPR051209">
    <property type="entry name" value="FAD-bind_Monooxygenase_sf"/>
</dbReference>
<dbReference type="PANTHER" id="PTHR42877">
    <property type="entry name" value="L-ORNITHINE N(5)-MONOOXYGENASE-RELATED"/>
    <property type="match status" value="1"/>
</dbReference>
<dbReference type="EMBL" id="JAPEUR010000353">
    <property type="protein sequence ID" value="KAJ4310913.1"/>
    <property type="molecule type" value="Genomic_DNA"/>
</dbReference>
<name>A0A9W8TES2_9HYPO</name>
<accession>A0A9W8TES2</accession>
<dbReference type="Proteomes" id="UP001140502">
    <property type="component" value="Unassembled WGS sequence"/>
</dbReference>
<evidence type="ECO:0000256" key="2">
    <source>
        <dbReference type="ARBA" id="ARBA00022630"/>
    </source>
</evidence>
<dbReference type="InterPro" id="IPR020946">
    <property type="entry name" value="Flavin_mOase-like"/>
</dbReference>
<gene>
    <name evidence="5" type="ORF">N0V84_010717</name>
</gene>